<dbReference type="KEGG" id="ltr:EVS81_15615"/>
<comment type="subcellular location">
    <subcellularLocation>
        <location evidence="1">Cell membrane</location>
        <topology evidence="1">Multi-pass membrane protein</topology>
    </subcellularLocation>
</comment>
<keyword evidence="4 8" id="KW-0812">Transmembrane</keyword>
<proteinExistence type="inferred from homology"/>
<comment type="similarity">
    <text evidence="2">Belongs to the DedA family.</text>
</comment>
<evidence type="ECO:0000259" key="9">
    <source>
        <dbReference type="Pfam" id="PF09335"/>
    </source>
</evidence>
<keyword evidence="11" id="KW-1185">Reference proteome</keyword>
<sequence length="234" mass="24473">MTELLSGLIDGVRDLDPVLRTLIAGIGMLLETSVFVGLVVPGDTIALVAAVGVTGPAQFAWLVVALVLGAIAGESIGFALGRWAGPRLRSSRAGRRLGERNWRVAEHYLGERGGVAVFLSRFLPVLHSLIPLTAGMAGMRYRAFLAWTASASLVWALLVVSLGAGAAAGFEQLAGRVKGAGLVFAGAALALALGLWAVKRAFLRRESAHMRLAEDGTDEVRPEPDDPGASARTP</sequence>
<evidence type="ECO:0000256" key="6">
    <source>
        <dbReference type="ARBA" id="ARBA00023136"/>
    </source>
</evidence>
<evidence type="ECO:0000256" key="7">
    <source>
        <dbReference type="SAM" id="MobiDB-lite"/>
    </source>
</evidence>
<evidence type="ECO:0000313" key="10">
    <source>
        <dbReference type="EMBL" id="QBE50081.1"/>
    </source>
</evidence>
<evidence type="ECO:0000256" key="4">
    <source>
        <dbReference type="ARBA" id="ARBA00022692"/>
    </source>
</evidence>
<dbReference type="InterPro" id="IPR051311">
    <property type="entry name" value="DedA_domain"/>
</dbReference>
<dbReference type="Proteomes" id="UP000289260">
    <property type="component" value="Chromosome"/>
</dbReference>
<feature type="transmembrane region" description="Helical" evidence="8">
    <location>
        <begin position="59"/>
        <end position="80"/>
    </location>
</feature>
<evidence type="ECO:0000256" key="8">
    <source>
        <dbReference type="SAM" id="Phobius"/>
    </source>
</evidence>
<feature type="transmembrane region" description="Helical" evidence="8">
    <location>
        <begin position="144"/>
        <end position="168"/>
    </location>
</feature>
<feature type="transmembrane region" description="Helical" evidence="8">
    <location>
        <begin position="180"/>
        <end position="198"/>
    </location>
</feature>
<organism evidence="10 11">
    <name type="scientific">Leucobacter triazinivorans</name>
    <dbReference type="NCBI Taxonomy" id="1784719"/>
    <lineage>
        <taxon>Bacteria</taxon>
        <taxon>Bacillati</taxon>
        <taxon>Actinomycetota</taxon>
        <taxon>Actinomycetes</taxon>
        <taxon>Micrococcales</taxon>
        <taxon>Microbacteriaceae</taxon>
        <taxon>Leucobacter</taxon>
    </lineage>
</organism>
<feature type="transmembrane region" description="Helical" evidence="8">
    <location>
        <begin position="21"/>
        <end position="39"/>
    </location>
</feature>
<protein>
    <submittedName>
        <fullName evidence="10">DedA family protein</fullName>
    </submittedName>
</protein>
<feature type="compositionally biased region" description="Basic and acidic residues" evidence="7">
    <location>
        <begin position="213"/>
        <end position="224"/>
    </location>
</feature>
<dbReference type="RefSeq" id="WP_130111176.1">
    <property type="nucleotide sequence ID" value="NZ_CP035806.1"/>
</dbReference>
<keyword evidence="6 8" id="KW-0472">Membrane</keyword>
<name>A0A4P6KIZ6_9MICO</name>
<evidence type="ECO:0000256" key="5">
    <source>
        <dbReference type="ARBA" id="ARBA00022989"/>
    </source>
</evidence>
<feature type="domain" description="VTT" evidence="9">
    <location>
        <begin position="41"/>
        <end position="164"/>
    </location>
</feature>
<reference evidence="10 11" key="1">
    <citation type="submission" date="2019-02" db="EMBL/GenBank/DDBJ databases">
        <authorList>
            <person name="Sun L."/>
            <person name="Pan D."/>
            <person name="Wu X."/>
        </authorList>
    </citation>
    <scope>NUCLEOTIDE SEQUENCE [LARGE SCALE GENOMIC DNA]</scope>
    <source>
        <strain evidence="10 11">JW-1</strain>
    </source>
</reference>
<keyword evidence="3" id="KW-1003">Cell membrane</keyword>
<dbReference type="PANTHER" id="PTHR42709:SF6">
    <property type="entry name" value="UNDECAPRENYL PHOSPHATE TRANSPORTER A"/>
    <property type="match status" value="1"/>
</dbReference>
<evidence type="ECO:0000313" key="11">
    <source>
        <dbReference type="Proteomes" id="UP000289260"/>
    </source>
</evidence>
<dbReference type="EMBL" id="CP035806">
    <property type="protein sequence ID" value="QBE50081.1"/>
    <property type="molecule type" value="Genomic_DNA"/>
</dbReference>
<dbReference type="Pfam" id="PF09335">
    <property type="entry name" value="VTT_dom"/>
    <property type="match status" value="1"/>
</dbReference>
<dbReference type="OrthoDB" id="9813426at2"/>
<dbReference type="AlphaFoldDB" id="A0A4P6KIZ6"/>
<evidence type="ECO:0000256" key="2">
    <source>
        <dbReference type="ARBA" id="ARBA00010792"/>
    </source>
</evidence>
<dbReference type="PANTHER" id="PTHR42709">
    <property type="entry name" value="ALKALINE PHOSPHATASE LIKE PROTEIN"/>
    <property type="match status" value="1"/>
</dbReference>
<feature type="region of interest" description="Disordered" evidence="7">
    <location>
        <begin position="213"/>
        <end position="234"/>
    </location>
</feature>
<gene>
    <name evidence="10" type="ORF">EVS81_15615</name>
</gene>
<evidence type="ECO:0000256" key="1">
    <source>
        <dbReference type="ARBA" id="ARBA00004651"/>
    </source>
</evidence>
<accession>A0A4P6KIZ6</accession>
<keyword evidence="5 8" id="KW-1133">Transmembrane helix</keyword>
<dbReference type="InterPro" id="IPR032816">
    <property type="entry name" value="VTT_dom"/>
</dbReference>
<evidence type="ECO:0000256" key="3">
    <source>
        <dbReference type="ARBA" id="ARBA00022475"/>
    </source>
</evidence>
<dbReference type="GO" id="GO:0005886">
    <property type="term" value="C:plasma membrane"/>
    <property type="evidence" value="ECO:0007669"/>
    <property type="project" value="UniProtKB-SubCell"/>
</dbReference>